<feature type="domain" description="RNA polymerase sigma-70 region 2" evidence="5">
    <location>
        <begin position="21"/>
        <end position="85"/>
    </location>
</feature>
<sequence length="175" mass="20534">MNERFLIQRSINGDHQSFERLVVTYEQALMRFLRIRCHCQSDADDIFQETFINAHRYLASYDSKYAFSTWLFHIAINAINRFYRDTPITISHKEEITPQIDSTSDLNIWKAAKNELTDAQFHLLWLTYAEGYTGKEVSVILNKSLPWVKINLVRAKQSLKALLQKEQTSLSDWVS</sequence>
<evidence type="ECO:0000313" key="6">
    <source>
        <dbReference type="EMBL" id="PWK48565.1"/>
    </source>
</evidence>
<dbReference type="InterPro" id="IPR013325">
    <property type="entry name" value="RNA_pol_sigma_r2"/>
</dbReference>
<evidence type="ECO:0000256" key="3">
    <source>
        <dbReference type="ARBA" id="ARBA00023082"/>
    </source>
</evidence>
<organism evidence="6 7">
    <name type="scientific">Pleionea mediterranea</name>
    <dbReference type="NCBI Taxonomy" id="523701"/>
    <lineage>
        <taxon>Bacteria</taxon>
        <taxon>Pseudomonadati</taxon>
        <taxon>Pseudomonadota</taxon>
        <taxon>Gammaproteobacteria</taxon>
        <taxon>Oceanospirillales</taxon>
        <taxon>Pleioneaceae</taxon>
        <taxon>Pleionea</taxon>
    </lineage>
</organism>
<dbReference type="InterPro" id="IPR039425">
    <property type="entry name" value="RNA_pol_sigma-70-like"/>
</dbReference>
<accession>A0A316FKA0</accession>
<dbReference type="Gene3D" id="1.10.1740.10">
    <property type="match status" value="1"/>
</dbReference>
<dbReference type="PANTHER" id="PTHR43133">
    <property type="entry name" value="RNA POLYMERASE ECF-TYPE SIGMA FACTO"/>
    <property type="match status" value="1"/>
</dbReference>
<dbReference type="AlphaFoldDB" id="A0A316FKA0"/>
<dbReference type="RefSeq" id="WP_170115250.1">
    <property type="nucleotide sequence ID" value="NZ_QGGU01000009.1"/>
</dbReference>
<keyword evidence="7" id="KW-1185">Reference proteome</keyword>
<evidence type="ECO:0000313" key="7">
    <source>
        <dbReference type="Proteomes" id="UP000245790"/>
    </source>
</evidence>
<dbReference type="PANTHER" id="PTHR43133:SF51">
    <property type="entry name" value="RNA POLYMERASE SIGMA FACTOR"/>
    <property type="match status" value="1"/>
</dbReference>
<dbReference type="Pfam" id="PF04542">
    <property type="entry name" value="Sigma70_r2"/>
    <property type="match status" value="1"/>
</dbReference>
<dbReference type="SUPFAM" id="SSF88659">
    <property type="entry name" value="Sigma3 and sigma4 domains of RNA polymerase sigma factors"/>
    <property type="match status" value="1"/>
</dbReference>
<keyword evidence="4" id="KW-0804">Transcription</keyword>
<comment type="caution">
    <text evidence="6">The sequence shown here is derived from an EMBL/GenBank/DDBJ whole genome shotgun (WGS) entry which is preliminary data.</text>
</comment>
<dbReference type="SUPFAM" id="SSF88946">
    <property type="entry name" value="Sigma2 domain of RNA polymerase sigma factors"/>
    <property type="match status" value="1"/>
</dbReference>
<comment type="similarity">
    <text evidence="1">Belongs to the sigma-70 factor family. ECF subfamily.</text>
</comment>
<name>A0A316FKA0_9GAMM</name>
<evidence type="ECO:0000256" key="2">
    <source>
        <dbReference type="ARBA" id="ARBA00023015"/>
    </source>
</evidence>
<dbReference type="GO" id="GO:0016987">
    <property type="term" value="F:sigma factor activity"/>
    <property type="evidence" value="ECO:0007669"/>
    <property type="project" value="UniProtKB-KW"/>
</dbReference>
<evidence type="ECO:0000256" key="1">
    <source>
        <dbReference type="ARBA" id="ARBA00010641"/>
    </source>
</evidence>
<reference evidence="6 7" key="1">
    <citation type="submission" date="2018-05" db="EMBL/GenBank/DDBJ databases">
        <title>Genomic Encyclopedia of Type Strains, Phase IV (KMG-IV): sequencing the most valuable type-strain genomes for metagenomic binning, comparative biology and taxonomic classification.</title>
        <authorList>
            <person name="Goeker M."/>
        </authorList>
    </citation>
    <scope>NUCLEOTIDE SEQUENCE [LARGE SCALE GENOMIC DNA]</scope>
    <source>
        <strain evidence="6 7">DSM 25350</strain>
    </source>
</reference>
<proteinExistence type="inferred from homology"/>
<dbReference type="Proteomes" id="UP000245790">
    <property type="component" value="Unassembled WGS sequence"/>
</dbReference>
<evidence type="ECO:0000259" key="5">
    <source>
        <dbReference type="Pfam" id="PF04542"/>
    </source>
</evidence>
<keyword evidence="2" id="KW-0805">Transcription regulation</keyword>
<keyword evidence="3" id="KW-0731">Sigma factor</keyword>
<evidence type="ECO:0000256" key="4">
    <source>
        <dbReference type="ARBA" id="ARBA00023163"/>
    </source>
</evidence>
<dbReference type="InterPro" id="IPR036388">
    <property type="entry name" value="WH-like_DNA-bd_sf"/>
</dbReference>
<dbReference type="GO" id="GO:0006352">
    <property type="term" value="P:DNA-templated transcription initiation"/>
    <property type="evidence" value="ECO:0007669"/>
    <property type="project" value="InterPro"/>
</dbReference>
<dbReference type="InterPro" id="IPR007627">
    <property type="entry name" value="RNA_pol_sigma70_r2"/>
</dbReference>
<dbReference type="EMBL" id="QGGU01000009">
    <property type="protein sequence ID" value="PWK48565.1"/>
    <property type="molecule type" value="Genomic_DNA"/>
</dbReference>
<protein>
    <submittedName>
        <fullName evidence="6">RNA polymerase sigma-70 factor (ECF subfamily)</fullName>
    </submittedName>
</protein>
<dbReference type="NCBIfam" id="TIGR02937">
    <property type="entry name" value="sigma70-ECF"/>
    <property type="match status" value="1"/>
</dbReference>
<gene>
    <name evidence="6" type="ORF">C8D97_109116</name>
</gene>
<dbReference type="InterPro" id="IPR014284">
    <property type="entry name" value="RNA_pol_sigma-70_dom"/>
</dbReference>
<dbReference type="InterPro" id="IPR013324">
    <property type="entry name" value="RNA_pol_sigma_r3/r4-like"/>
</dbReference>
<dbReference type="Gene3D" id="1.10.10.10">
    <property type="entry name" value="Winged helix-like DNA-binding domain superfamily/Winged helix DNA-binding domain"/>
    <property type="match status" value="1"/>
</dbReference>